<dbReference type="InterPro" id="IPR017946">
    <property type="entry name" value="PLC-like_Pdiesterase_TIM-brl"/>
</dbReference>
<feature type="domain" description="GP-PDE" evidence="1">
    <location>
        <begin position="8"/>
        <end position="249"/>
    </location>
</feature>
<dbReference type="AlphaFoldDB" id="A0A251X0G2"/>
<evidence type="ECO:0000259" key="1">
    <source>
        <dbReference type="PROSITE" id="PS51704"/>
    </source>
</evidence>
<accession>A0A251X0G2</accession>
<sequence length="249" mass="27009">MLHPDFLARPIAHRALHDIAAGRPENSASAVQAAVDAGYGIEIDLQLSKDGQAIVFHDYDLARLTHEKGPLATRTAAELSAIPLRHGTDTIPTLETVLSMIEGRVPLLIEIKDQSGILGPTNGALEQATADCLAGYKGPVAVMSFNPHSVARMADLSPNVPRGLTTCNFDADDWPTIPARIRETLRDIPDYARTGACFISHQHDQLNAPRVADMRKDGAQILCWTIRTADAERKAREIADNITFEGYAA</sequence>
<name>A0A251X0G2_9RHOB</name>
<keyword evidence="3" id="KW-1185">Reference proteome</keyword>
<dbReference type="GO" id="GO:0008081">
    <property type="term" value="F:phosphoric diester hydrolase activity"/>
    <property type="evidence" value="ECO:0007669"/>
    <property type="project" value="InterPro"/>
</dbReference>
<dbReference type="OrthoDB" id="384721at2"/>
<dbReference type="SUPFAM" id="SSF51695">
    <property type="entry name" value="PLC-like phosphodiesterases"/>
    <property type="match status" value="1"/>
</dbReference>
<evidence type="ECO:0000313" key="3">
    <source>
        <dbReference type="Proteomes" id="UP000194664"/>
    </source>
</evidence>
<dbReference type="PANTHER" id="PTHR46211:SF1">
    <property type="entry name" value="GLYCEROPHOSPHODIESTER PHOSPHODIESTERASE, CYTOPLASMIC"/>
    <property type="match status" value="1"/>
</dbReference>
<organism evidence="2 3">
    <name type="scientific">Marivivens niveibacter</name>
    <dbReference type="NCBI Taxonomy" id="1930667"/>
    <lineage>
        <taxon>Bacteria</taxon>
        <taxon>Pseudomonadati</taxon>
        <taxon>Pseudomonadota</taxon>
        <taxon>Alphaproteobacteria</taxon>
        <taxon>Rhodobacterales</taxon>
        <taxon>Paracoccaceae</taxon>
        <taxon>Marivivens group</taxon>
        <taxon>Marivivens</taxon>
    </lineage>
</organism>
<comment type="caution">
    <text evidence="2">The sequence shown here is derived from an EMBL/GenBank/DDBJ whole genome shotgun (WGS) entry which is preliminary data.</text>
</comment>
<gene>
    <name evidence="2" type="ORF">BVC71_08615</name>
</gene>
<evidence type="ECO:0000313" key="2">
    <source>
        <dbReference type="EMBL" id="OUD09875.1"/>
    </source>
</evidence>
<dbReference type="PANTHER" id="PTHR46211">
    <property type="entry name" value="GLYCEROPHOSPHORYL DIESTER PHOSPHODIESTERASE"/>
    <property type="match status" value="1"/>
</dbReference>
<dbReference type="EMBL" id="MSPP01000002">
    <property type="protein sequence ID" value="OUD09875.1"/>
    <property type="molecule type" value="Genomic_DNA"/>
</dbReference>
<protein>
    <submittedName>
        <fullName evidence="2">Phosphodiesterase</fullName>
    </submittedName>
</protein>
<dbReference type="InterPro" id="IPR030395">
    <property type="entry name" value="GP_PDE_dom"/>
</dbReference>
<proteinExistence type="predicted"/>
<dbReference type="Gene3D" id="3.20.20.190">
    <property type="entry name" value="Phosphatidylinositol (PI) phosphodiesterase"/>
    <property type="match status" value="1"/>
</dbReference>
<dbReference type="PROSITE" id="PS51704">
    <property type="entry name" value="GP_PDE"/>
    <property type="match status" value="1"/>
</dbReference>
<reference evidence="2 3" key="1">
    <citation type="submission" date="2016-12" db="EMBL/GenBank/DDBJ databases">
        <title>The draft genome sequence of HSLHS2.</title>
        <authorList>
            <person name="Hu D."/>
            <person name="Wang L."/>
            <person name="Shao Z."/>
        </authorList>
    </citation>
    <scope>NUCLEOTIDE SEQUENCE [LARGE SCALE GENOMIC DNA]</scope>
    <source>
        <strain evidence="2">MCCC 1A06712</strain>
    </source>
</reference>
<dbReference type="GO" id="GO:0006629">
    <property type="term" value="P:lipid metabolic process"/>
    <property type="evidence" value="ECO:0007669"/>
    <property type="project" value="InterPro"/>
</dbReference>
<dbReference type="RefSeq" id="WP_086451213.1">
    <property type="nucleotide sequence ID" value="NZ_MSPP01000002.1"/>
</dbReference>
<dbReference type="Pfam" id="PF03009">
    <property type="entry name" value="GDPD"/>
    <property type="match status" value="1"/>
</dbReference>
<dbReference type="Proteomes" id="UP000194664">
    <property type="component" value="Unassembled WGS sequence"/>
</dbReference>